<evidence type="ECO:0000256" key="2">
    <source>
        <dbReference type="ARBA" id="ARBA00022723"/>
    </source>
</evidence>
<dbReference type="SFLD" id="SFLDG01386">
    <property type="entry name" value="main_SPASM_domain-containing"/>
    <property type="match status" value="1"/>
</dbReference>
<evidence type="ECO:0000256" key="3">
    <source>
        <dbReference type="ARBA" id="ARBA00023004"/>
    </source>
</evidence>
<evidence type="ECO:0000313" key="7">
    <source>
        <dbReference type="Proteomes" id="UP001501072"/>
    </source>
</evidence>
<dbReference type="EMBL" id="BAAAHU010000017">
    <property type="protein sequence ID" value="GAA1008378.1"/>
    <property type="molecule type" value="Genomic_DNA"/>
</dbReference>
<evidence type="ECO:0000256" key="1">
    <source>
        <dbReference type="ARBA" id="ARBA00022691"/>
    </source>
</evidence>
<dbReference type="InterPro" id="IPR029063">
    <property type="entry name" value="SAM-dependent_MTases_sf"/>
</dbReference>
<name>A0ABP4DIV8_9ACTN</name>
<evidence type="ECO:0000259" key="5">
    <source>
        <dbReference type="PROSITE" id="PS51918"/>
    </source>
</evidence>
<sequence length="671" mass="73589">MTIAPEAPTRPAVPKFLELEITGKCQFTCPSLCYAKAGPTGGHGSMTTDDWKRLITEAAAIGVRKVQFIGGEPTMHPDFSHLVHHALASGLDVQVYSNLYRVKPEHWELFEHPKVSLATSYYSDVAEEHERVTGRKGSHAATRANIVQALRRGIPLQVGIVEVFEGQRTAQAREELLDLGVRTVNVDRVRSVGRGQVHVPSTKDLCGRCADGRAAIMTDGTVTPCVLGRFLQTGNAKTDGLAAVFNGKLWADTAASIPRRSVPTAGCTPADSNDCDPANTEACDPAYQDERSRGTMKWLPHARRLAHQVVRPESRWHDAVARVPRHQFVPRWWEQEGHGWVLRTGPDDPDAWLEAAYSDQSLVTQVDTHHADRADTGDVLADGTPTSSSTLPSLVVRMYRHAMIGDGHQLLVTTGTGYGTALACARLGEEHVTSIDIDEYLVKLAADRLALLGERPRMEVCDITGPLPGEYDRIVATVSVRPVPVSWLKALRTGGRFVTTISGTGLILTADKTADGGAVGRIEWDRAGFMPTRHGDSYDSPVDDIWKGVAQDEGEEIFTSRYPLLYPPDAWDVMSMLELQLPGIQYRKTQDGDTRTVWLLCPDGSWARATATGFLESPVVHQSGPRRLWSDLERIRNRLNREGALPVYGARVTITPDGTTTLTRGAWKATL</sequence>
<keyword evidence="4" id="KW-0411">Iron-sulfur</keyword>
<dbReference type="SFLD" id="SFLDF00365">
    <property type="entry name" value="thuricin_CD_(TrnCD-like)"/>
    <property type="match status" value="1"/>
</dbReference>
<dbReference type="SFLD" id="SFLDG01067">
    <property type="entry name" value="SPASM/twitch_domain_containing"/>
    <property type="match status" value="1"/>
</dbReference>
<dbReference type="CDD" id="cd01335">
    <property type="entry name" value="Radical_SAM"/>
    <property type="match status" value="1"/>
</dbReference>
<dbReference type="SUPFAM" id="SSF53335">
    <property type="entry name" value="S-adenosyl-L-methionine-dependent methyltransferases"/>
    <property type="match status" value="1"/>
</dbReference>
<keyword evidence="7" id="KW-1185">Reference proteome</keyword>
<evidence type="ECO:0000313" key="6">
    <source>
        <dbReference type="EMBL" id="GAA1008378.1"/>
    </source>
</evidence>
<keyword evidence="2" id="KW-0479">Metal-binding</keyword>
<dbReference type="Gene3D" id="3.20.20.70">
    <property type="entry name" value="Aldolase class I"/>
    <property type="match status" value="1"/>
</dbReference>
<accession>A0ABP4DIV8</accession>
<dbReference type="InterPro" id="IPR013785">
    <property type="entry name" value="Aldolase_TIM"/>
</dbReference>
<dbReference type="SFLD" id="SFLDS00029">
    <property type="entry name" value="Radical_SAM"/>
    <property type="match status" value="1"/>
</dbReference>
<dbReference type="SUPFAM" id="SSF102114">
    <property type="entry name" value="Radical SAM enzymes"/>
    <property type="match status" value="1"/>
</dbReference>
<organism evidence="6 7">
    <name type="scientific">Streptomyces thermogriseus</name>
    <dbReference type="NCBI Taxonomy" id="75292"/>
    <lineage>
        <taxon>Bacteria</taxon>
        <taxon>Bacillati</taxon>
        <taxon>Actinomycetota</taxon>
        <taxon>Actinomycetes</taxon>
        <taxon>Kitasatosporales</taxon>
        <taxon>Streptomycetaceae</taxon>
        <taxon>Streptomyces</taxon>
    </lineage>
</organism>
<gene>
    <name evidence="6" type="ORF">GCM10009564_20670</name>
</gene>
<dbReference type="Pfam" id="PF04055">
    <property type="entry name" value="Radical_SAM"/>
    <property type="match status" value="1"/>
</dbReference>
<keyword evidence="3" id="KW-0408">Iron</keyword>
<evidence type="ECO:0000256" key="4">
    <source>
        <dbReference type="ARBA" id="ARBA00023014"/>
    </source>
</evidence>
<dbReference type="Proteomes" id="UP001501072">
    <property type="component" value="Unassembled WGS sequence"/>
</dbReference>
<comment type="caution">
    <text evidence="6">The sequence shown here is derived from an EMBL/GenBank/DDBJ whole genome shotgun (WGS) entry which is preliminary data.</text>
</comment>
<dbReference type="RefSeq" id="WP_346072721.1">
    <property type="nucleotide sequence ID" value="NZ_BAAAHU010000017.1"/>
</dbReference>
<dbReference type="SFLD" id="SFLDG01216">
    <property type="entry name" value="thioether_bond_formation_requi"/>
    <property type="match status" value="1"/>
</dbReference>
<dbReference type="InterPro" id="IPR050377">
    <property type="entry name" value="Radical_SAM_PqqE_MftC-like"/>
</dbReference>
<dbReference type="InterPro" id="IPR007197">
    <property type="entry name" value="rSAM"/>
</dbReference>
<dbReference type="CDD" id="cd02440">
    <property type="entry name" value="AdoMet_MTases"/>
    <property type="match status" value="1"/>
</dbReference>
<feature type="domain" description="Radical SAM core" evidence="5">
    <location>
        <begin position="9"/>
        <end position="219"/>
    </location>
</feature>
<dbReference type="Gene3D" id="3.40.50.150">
    <property type="entry name" value="Vaccinia Virus protein VP39"/>
    <property type="match status" value="1"/>
</dbReference>
<dbReference type="PANTHER" id="PTHR11228">
    <property type="entry name" value="RADICAL SAM DOMAIN PROTEIN"/>
    <property type="match status" value="1"/>
</dbReference>
<dbReference type="InterPro" id="IPR058240">
    <property type="entry name" value="rSAM_sf"/>
</dbReference>
<protein>
    <recommendedName>
        <fullName evidence="5">Radical SAM core domain-containing protein</fullName>
    </recommendedName>
</protein>
<keyword evidence="1" id="KW-0949">S-adenosyl-L-methionine</keyword>
<dbReference type="PANTHER" id="PTHR11228:SF7">
    <property type="entry name" value="PQQA PEPTIDE CYCLASE"/>
    <property type="match status" value="1"/>
</dbReference>
<proteinExistence type="predicted"/>
<reference evidence="7" key="1">
    <citation type="journal article" date="2019" name="Int. J. Syst. Evol. Microbiol.">
        <title>The Global Catalogue of Microorganisms (GCM) 10K type strain sequencing project: providing services to taxonomists for standard genome sequencing and annotation.</title>
        <authorList>
            <consortium name="The Broad Institute Genomics Platform"/>
            <consortium name="The Broad Institute Genome Sequencing Center for Infectious Disease"/>
            <person name="Wu L."/>
            <person name="Ma J."/>
        </authorList>
    </citation>
    <scope>NUCLEOTIDE SEQUENCE [LARGE SCALE GENOMIC DNA]</scope>
    <source>
        <strain evidence="7">JCM 11269</strain>
    </source>
</reference>
<dbReference type="Pfam" id="PF01135">
    <property type="entry name" value="PCMT"/>
    <property type="match status" value="1"/>
</dbReference>
<dbReference type="PROSITE" id="PS51918">
    <property type="entry name" value="RADICAL_SAM"/>
    <property type="match status" value="1"/>
</dbReference>